<name>A0A410MEU3_9BACI</name>
<proteinExistence type="predicted"/>
<dbReference type="Proteomes" id="UP000287756">
    <property type="component" value="Chromosome"/>
</dbReference>
<organism evidence="1 2">
    <name type="scientific">Halobacillus litoralis</name>
    <dbReference type="NCBI Taxonomy" id="45668"/>
    <lineage>
        <taxon>Bacteria</taxon>
        <taxon>Bacillati</taxon>
        <taxon>Bacillota</taxon>
        <taxon>Bacilli</taxon>
        <taxon>Bacillales</taxon>
        <taxon>Bacillaceae</taxon>
        <taxon>Halobacillus</taxon>
    </lineage>
</organism>
<dbReference type="RefSeq" id="WP_128525510.1">
    <property type="nucleotide sequence ID" value="NZ_CANLVY010000001.1"/>
</dbReference>
<dbReference type="EMBL" id="CP026118">
    <property type="protein sequence ID" value="QAS53233.1"/>
    <property type="molecule type" value="Genomic_DNA"/>
</dbReference>
<protein>
    <submittedName>
        <fullName evidence="1">Uncharacterized protein</fullName>
    </submittedName>
</protein>
<dbReference type="AlphaFoldDB" id="A0A410MEU3"/>
<gene>
    <name evidence="1" type="ORF">HLI_14055</name>
</gene>
<evidence type="ECO:0000313" key="1">
    <source>
        <dbReference type="EMBL" id="QAS53233.1"/>
    </source>
</evidence>
<dbReference type="KEGG" id="hli:HLI_14055"/>
<dbReference type="InterPro" id="IPR047670">
    <property type="entry name" value="YfjT-like"/>
</dbReference>
<accession>A0A410MEU3</accession>
<evidence type="ECO:0000313" key="2">
    <source>
        <dbReference type="Proteomes" id="UP000287756"/>
    </source>
</evidence>
<dbReference type="NCBIfam" id="NF040878">
    <property type="entry name" value="SE1561_fam"/>
    <property type="match status" value="1"/>
</dbReference>
<sequence>MGKAAQHPSEQFHYIKNRIQMLNQVVSTMEAEDVDMEDFNRVLDMIEQLQMKMTRFKKDWEQGS</sequence>
<dbReference type="OrthoDB" id="2990422at2"/>
<reference evidence="1 2" key="1">
    <citation type="submission" date="2018-01" db="EMBL/GenBank/DDBJ databases">
        <title>The whole genome sequencing and assembly of Halobacillus litoralis ERB031 strain.</title>
        <authorList>
            <person name="Lee S.-J."/>
            <person name="Park M.-K."/>
            <person name="Kim J.-Y."/>
            <person name="Lee Y.-J."/>
            <person name="Yi H."/>
            <person name="Bahn Y.-S."/>
            <person name="Kim J.F."/>
            <person name="Lee D.-W."/>
        </authorList>
    </citation>
    <scope>NUCLEOTIDE SEQUENCE [LARGE SCALE GENOMIC DNA]</scope>
    <source>
        <strain evidence="1 2">ERB 031</strain>
    </source>
</reference>